<dbReference type="PROSITE" id="PS00211">
    <property type="entry name" value="ABC_TRANSPORTER_1"/>
    <property type="match status" value="1"/>
</dbReference>
<dbReference type="PROSITE" id="PS50893">
    <property type="entry name" value="ABC_TRANSPORTER_2"/>
    <property type="match status" value="1"/>
</dbReference>
<comment type="caution">
    <text evidence="10">The sequence shown here is derived from an EMBL/GenBank/DDBJ whole genome shotgun (WGS) entry which is preliminary data.</text>
</comment>
<dbReference type="EMBL" id="JJRY01000003">
    <property type="protein sequence ID" value="KEF39268.1"/>
    <property type="molecule type" value="Genomic_DNA"/>
</dbReference>
<keyword evidence="5 7" id="KW-1133">Transmembrane helix</keyword>
<evidence type="ECO:0000313" key="11">
    <source>
        <dbReference type="Proteomes" id="UP000027936"/>
    </source>
</evidence>
<feature type="transmembrane region" description="Helical" evidence="7">
    <location>
        <begin position="136"/>
        <end position="154"/>
    </location>
</feature>
<dbReference type="Gene3D" id="1.20.1560.10">
    <property type="entry name" value="ABC transporter type 1, transmembrane domain"/>
    <property type="match status" value="1"/>
</dbReference>
<evidence type="ECO:0000256" key="3">
    <source>
        <dbReference type="ARBA" id="ARBA00022741"/>
    </source>
</evidence>
<dbReference type="Pfam" id="PF00005">
    <property type="entry name" value="ABC_tran"/>
    <property type="match status" value="1"/>
</dbReference>
<keyword evidence="2 7" id="KW-0812">Transmembrane</keyword>
<evidence type="ECO:0000313" key="10">
    <source>
        <dbReference type="EMBL" id="KEF39268.1"/>
    </source>
</evidence>
<dbReference type="GO" id="GO:0015421">
    <property type="term" value="F:ABC-type oligopeptide transporter activity"/>
    <property type="evidence" value="ECO:0007669"/>
    <property type="project" value="TreeGrafter"/>
</dbReference>
<gene>
    <name evidence="10" type="ORF">M670_01029</name>
</gene>
<dbReference type="InterPro" id="IPR036640">
    <property type="entry name" value="ABC1_TM_sf"/>
</dbReference>
<evidence type="ECO:0000256" key="2">
    <source>
        <dbReference type="ARBA" id="ARBA00022692"/>
    </source>
</evidence>
<feature type="transmembrane region" description="Helical" evidence="7">
    <location>
        <begin position="20"/>
        <end position="41"/>
    </location>
</feature>
<dbReference type="Gene3D" id="3.40.50.300">
    <property type="entry name" value="P-loop containing nucleotide triphosphate hydrolases"/>
    <property type="match status" value="1"/>
</dbReference>
<sequence>MRTLFSLKWIIPFIKPYRVVLAFIILVAICSTTLSLSYPFLSKILIDDVLINNKYELQTVLLIGVGMMMTGVLLQAVNSFIYLRITLLILKSLRVDFFGRIQRNVYDFFIQNKVGDITTRLNGDLNEIQSFVTDGALQFITNLLTLSFITGMLIFLDWKLFLYALIFIPVLLGSLLYFRPKIINWTRKIREHHSDIQAHMIETFSNIRLIKLSAAEEQQGEKLNQKIIRLNRDTLSLSIIQSLAEGIPRTAIGFSTGFVFLVGGSNVIDESMTLGSLLAFITYLGRFYSPIQSLAGLYLRFQRVHVSVDRIHEFIYNSEKEDTKTKETVSYGTKGTSYDFTLLEYNQVSKWTGTAGQTLINVNLNLRPNAIAALIGPSGAGKTTLVDTMVRLTPITGGTIRFQGEDISEIPLSRLRREIVIVSQEQEMLNGTIIDNLLIGFSDLEKRQLTQAEIERCCEQTGILGVIQSLPDQFETVVGQRGKRLSGGEKQRLAIAGALLKNPVLLILDEATSGLDQISERQLFLALKEWMGTGPMGKGILIISHRLSSMKLMDQILLFEDGQVVDQGKHGALEERSILYQELVKSEFKREVPANFD</sequence>
<feature type="domain" description="ABC transmembrane type-1" evidence="9">
    <location>
        <begin position="22"/>
        <end position="303"/>
    </location>
</feature>
<feature type="transmembrane region" description="Helical" evidence="7">
    <location>
        <begin position="160"/>
        <end position="178"/>
    </location>
</feature>
<dbReference type="InterPro" id="IPR039421">
    <property type="entry name" value="Type_1_exporter"/>
</dbReference>
<feature type="domain" description="ABC transporter" evidence="8">
    <location>
        <begin position="343"/>
        <end position="586"/>
    </location>
</feature>
<name>A0A072NQU2_SCHAZ</name>
<feature type="transmembrane region" description="Helical" evidence="7">
    <location>
        <begin position="61"/>
        <end position="83"/>
    </location>
</feature>
<evidence type="ECO:0000256" key="1">
    <source>
        <dbReference type="ARBA" id="ARBA00004651"/>
    </source>
</evidence>
<evidence type="ECO:0000256" key="4">
    <source>
        <dbReference type="ARBA" id="ARBA00022840"/>
    </source>
</evidence>
<evidence type="ECO:0000256" key="5">
    <source>
        <dbReference type="ARBA" id="ARBA00022989"/>
    </source>
</evidence>
<dbReference type="InterPro" id="IPR003439">
    <property type="entry name" value="ABC_transporter-like_ATP-bd"/>
</dbReference>
<dbReference type="PATRIC" id="fig|1348973.3.peg.1002"/>
<reference evidence="10 11" key="1">
    <citation type="submission" date="2014-04" db="EMBL/GenBank/DDBJ databases">
        <title>Draft genome sequence of Bacillus azotoformans MEV2011, a (co-) denitrifying strain unable to grow in the presence of oxygen.</title>
        <authorList>
            <person name="Nielsen M."/>
            <person name="Schreiber L."/>
            <person name="Finster K."/>
            <person name="Schramm A."/>
        </authorList>
    </citation>
    <scope>NUCLEOTIDE SEQUENCE [LARGE SCALE GENOMIC DNA]</scope>
    <source>
        <strain evidence="10 11">MEV2011</strain>
    </source>
</reference>
<dbReference type="SUPFAM" id="SSF90123">
    <property type="entry name" value="ABC transporter transmembrane region"/>
    <property type="match status" value="1"/>
</dbReference>
<dbReference type="InterPro" id="IPR017871">
    <property type="entry name" value="ABC_transporter-like_CS"/>
</dbReference>
<protein>
    <submittedName>
        <fullName evidence="10">ABC-type bacteriocin/lantibiotic exporter with N-terminal double-glycine peptidase domain</fullName>
    </submittedName>
</protein>
<dbReference type="InterPro" id="IPR011527">
    <property type="entry name" value="ABC1_TM_dom"/>
</dbReference>
<evidence type="ECO:0000256" key="7">
    <source>
        <dbReference type="SAM" id="Phobius"/>
    </source>
</evidence>
<evidence type="ECO:0000256" key="6">
    <source>
        <dbReference type="ARBA" id="ARBA00023136"/>
    </source>
</evidence>
<keyword evidence="4" id="KW-0067">ATP-binding</keyword>
<dbReference type="CDD" id="cd07346">
    <property type="entry name" value="ABC_6TM_exporters"/>
    <property type="match status" value="1"/>
</dbReference>
<dbReference type="GO" id="GO:0016887">
    <property type="term" value="F:ATP hydrolysis activity"/>
    <property type="evidence" value="ECO:0007669"/>
    <property type="project" value="InterPro"/>
</dbReference>
<organism evidence="10 11">
    <name type="scientific">Schinkia azotoformans MEV2011</name>
    <dbReference type="NCBI Taxonomy" id="1348973"/>
    <lineage>
        <taxon>Bacteria</taxon>
        <taxon>Bacillati</taxon>
        <taxon>Bacillota</taxon>
        <taxon>Bacilli</taxon>
        <taxon>Bacillales</taxon>
        <taxon>Bacillaceae</taxon>
        <taxon>Calidifontibacillus/Schinkia group</taxon>
        <taxon>Schinkia</taxon>
    </lineage>
</organism>
<dbReference type="SMART" id="SM00382">
    <property type="entry name" value="AAA"/>
    <property type="match status" value="1"/>
</dbReference>
<dbReference type="Proteomes" id="UP000027936">
    <property type="component" value="Unassembled WGS sequence"/>
</dbReference>
<dbReference type="PANTHER" id="PTHR43394:SF1">
    <property type="entry name" value="ATP-BINDING CASSETTE SUB-FAMILY B MEMBER 10, MITOCHONDRIAL"/>
    <property type="match status" value="1"/>
</dbReference>
<keyword evidence="3" id="KW-0547">Nucleotide-binding</keyword>
<dbReference type="PANTHER" id="PTHR43394">
    <property type="entry name" value="ATP-DEPENDENT PERMEASE MDL1, MITOCHONDRIAL"/>
    <property type="match status" value="1"/>
</dbReference>
<dbReference type="SUPFAM" id="SSF52540">
    <property type="entry name" value="P-loop containing nucleoside triphosphate hydrolases"/>
    <property type="match status" value="1"/>
</dbReference>
<evidence type="ECO:0000259" key="8">
    <source>
        <dbReference type="PROSITE" id="PS50893"/>
    </source>
</evidence>
<dbReference type="InterPro" id="IPR027417">
    <property type="entry name" value="P-loop_NTPase"/>
</dbReference>
<keyword evidence="6 7" id="KW-0472">Membrane</keyword>
<dbReference type="Pfam" id="PF00664">
    <property type="entry name" value="ABC_membrane"/>
    <property type="match status" value="1"/>
</dbReference>
<dbReference type="GO" id="GO:0005524">
    <property type="term" value="F:ATP binding"/>
    <property type="evidence" value="ECO:0007669"/>
    <property type="project" value="UniProtKB-KW"/>
</dbReference>
<evidence type="ECO:0000259" key="9">
    <source>
        <dbReference type="PROSITE" id="PS50929"/>
    </source>
</evidence>
<comment type="subcellular location">
    <subcellularLocation>
        <location evidence="1">Cell membrane</location>
        <topology evidence="1">Multi-pass membrane protein</topology>
    </subcellularLocation>
</comment>
<proteinExistence type="predicted"/>
<dbReference type="GO" id="GO:0005886">
    <property type="term" value="C:plasma membrane"/>
    <property type="evidence" value="ECO:0007669"/>
    <property type="project" value="UniProtKB-SubCell"/>
</dbReference>
<dbReference type="PROSITE" id="PS50929">
    <property type="entry name" value="ABC_TM1F"/>
    <property type="match status" value="1"/>
</dbReference>
<dbReference type="InterPro" id="IPR003593">
    <property type="entry name" value="AAA+_ATPase"/>
</dbReference>
<dbReference type="RefSeq" id="WP_035193842.1">
    <property type="nucleotide sequence ID" value="NZ_JJRY01000003.1"/>
</dbReference>
<dbReference type="AlphaFoldDB" id="A0A072NQU2"/>
<dbReference type="OrthoDB" id="9762778at2"/>
<accession>A0A072NQU2</accession>